<dbReference type="AlphaFoldDB" id="A0A545UNH4"/>
<sequence length="324" mass="38460">MIDWGLDFVKCFDPTRDQIDSVLLDWSQKHDVHEHALAHGVFEEYADFWLAPAKRTPSTASRLFTGSVLLPRDEDPRLFLHHFRRGAHYQRPAHDRLLFTTCIPPHAKSLRRLLWSDEKVQVKDLQDLEDHRISLIKIIAREMCCPRWGEKGEWRQLLRDTAGSIALVTSWGTNFPVIYDLEKQKKIRRHTVLHVLIYQLFRVFEGFPYVRRSTWHTFSEWRRYSKYELQYWLEDLQASGIDLSEYGEVEANLLRKTGALYSSRLYWRGRAERPHIRLVAFTYGPEPKDWELGWEMEADHMVGEFWELIDNPPLRIIGAWVDDA</sequence>
<evidence type="ECO:0000313" key="2">
    <source>
        <dbReference type="Proteomes" id="UP000315783"/>
    </source>
</evidence>
<gene>
    <name evidence="1" type="ORF">IF1G_10250</name>
</gene>
<reference evidence="1 2" key="1">
    <citation type="journal article" date="2019" name="Appl. Microbiol. Biotechnol.">
        <title>Genome sequence of Isaria javanica and comparative genome analysis insights into family S53 peptidase evolution in fungal entomopathogens.</title>
        <authorList>
            <person name="Lin R."/>
            <person name="Zhang X."/>
            <person name="Xin B."/>
            <person name="Zou M."/>
            <person name="Gao Y."/>
            <person name="Qin F."/>
            <person name="Hu Q."/>
            <person name="Xie B."/>
            <person name="Cheng X."/>
        </authorList>
    </citation>
    <scope>NUCLEOTIDE SEQUENCE [LARGE SCALE GENOMIC DNA]</scope>
    <source>
        <strain evidence="1 2">IJ1G</strain>
    </source>
</reference>
<name>A0A545UNH4_9HYPO</name>
<proteinExistence type="predicted"/>
<evidence type="ECO:0000313" key="1">
    <source>
        <dbReference type="EMBL" id="TQV91015.1"/>
    </source>
</evidence>
<keyword evidence="2" id="KW-1185">Reference proteome</keyword>
<organism evidence="1 2">
    <name type="scientific">Cordyceps javanica</name>
    <dbReference type="NCBI Taxonomy" id="43265"/>
    <lineage>
        <taxon>Eukaryota</taxon>
        <taxon>Fungi</taxon>
        <taxon>Dikarya</taxon>
        <taxon>Ascomycota</taxon>
        <taxon>Pezizomycotina</taxon>
        <taxon>Sordariomycetes</taxon>
        <taxon>Hypocreomycetidae</taxon>
        <taxon>Hypocreales</taxon>
        <taxon>Cordycipitaceae</taxon>
        <taxon>Cordyceps</taxon>
    </lineage>
</organism>
<accession>A0A545UNH4</accession>
<protein>
    <submittedName>
        <fullName evidence="1">Uncharacterized protein</fullName>
    </submittedName>
</protein>
<dbReference type="Proteomes" id="UP000315783">
    <property type="component" value="Unassembled WGS sequence"/>
</dbReference>
<dbReference type="EMBL" id="SPUK01000021">
    <property type="protein sequence ID" value="TQV91015.1"/>
    <property type="molecule type" value="Genomic_DNA"/>
</dbReference>
<comment type="caution">
    <text evidence="1">The sequence shown here is derived from an EMBL/GenBank/DDBJ whole genome shotgun (WGS) entry which is preliminary data.</text>
</comment>